<organism evidence="15 16">
    <name type="scientific">Neobacillus massiliamazoniensis</name>
    <dbReference type="NCBI Taxonomy" id="1499688"/>
    <lineage>
        <taxon>Bacteria</taxon>
        <taxon>Bacillati</taxon>
        <taxon>Bacillota</taxon>
        <taxon>Bacilli</taxon>
        <taxon>Bacillales</taxon>
        <taxon>Bacillaceae</taxon>
        <taxon>Neobacillus</taxon>
    </lineage>
</organism>
<comment type="subcellular location">
    <subcellularLocation>
        <location evidence="2">Endoplasmic reticulum membrane</location>
        <topology evidence="2">Single-pass type II membrane protein</topology>
    </subcellularLocation>
    <subcellularLocation>
        <location evidence="1">Golgi apparatus membrane</location>
        <topology evidence="1">Single-pass type II membrane protein</topology>
    </subcellularLocation>
</comment>
<dbReference type="STRING" id="1499688.BN000_01602"/>
<evidence type="ECO:0000256" key="11">
    <source>
        <dbReference type="ARBA" id="ARBA00023136"/>
    </source>
</evidence>
<keyword evidence="9" id="KW-1133">Transmembrane helix</keyword>
<keyword evidence="4" id="KW-0808">Transferase</keyword>
<evidence type="ECO:0000256" key="12">
    <source>
        <dbReference type="ARBA" id="ARBA00023157"/>
    </source>
</evidence>
<protein>
    <recommendedName>
        <fullName evidence="14">Peptide O-xylosyltransferase</fullName>
    </recommendedName>
</protein>
<evidence type="ECO:0000256" key="10">
    <source>
        <dbReference type="ARBA" id="ARBA00023034"/>
    </source>
</evidence>
<keyword evidence="13" id="KW-0325">Glycoprotein</keyword>
<dbReference type="GO" id="GO:0046872">
    <property type="term" value="F:metal ion binding"/>
    <property type="evidence" value="ECO:0007669"/>
    <property type="project" value="UniProtKB-KW"/>
</dbReference>
<reference evidence="16" key="1">
    <citation type="submission" date="2015-05" db="EMBL/GenBank/DDBJ databases">
        <authorList>
            <person name="Urmite Genomes"/>
        </authorList>
    </citation>
    <scope>NUCLEOTIDE SEQUENCE [LARGE SCALE GENOMIC DNA]</scope>
    <source>
        <strain evidence="16">LF1</strain>
    </source>
</reference>
<dbReference type="GO" id="GO:0030158">
    <property type="term" value="F:protein xylosyltransferase activity"/>
    <property type="evidence" value="ECO:0007669"/>
    <property type="project" value="InterPro"/>
</dbReference>
<dbReference type="EMBL" id="CVRB01000001">
    <property type="protein sequence ID" value="CRK81691.1"/>
    <property type="molecule type" value="Genomic_DNA"/>
</dbReference>
<dbReference type="PANTHER" id="PTHR46025:SF3">
    <property type="entry name" value="XYLOSYLTRANSFERASE OXT"/>
    <property type="match status" value="1"/>
</dbReference>
<dbReference type="GO" id="GO:0015012">
    <property type="term" value="P:heparan sulfate proteoglycan biosynthetic process"/>
    <property type="evidence" value="ECO:0007669"/>
    <property type="project" value="TreeGrafter"/>
</dbReference>
<evidence type="ECO:0000313" key="15">
    <source>
        <dbReference type="EMBL" id="CRK81691.1"/>
    </source>
</evidence>
<evidence type="ECO:0000256" key="5">
    <source>
        <dbReference type="ARBA" id="ARBA00022692"/>
    </source>
</evidence>
<keyword evidence="11" id="KW-0472">Membrane</keyword>
<keyword evidence="5" id="KW-0812">Transmembrane</keyword>
<gene>
    <name evidence="15" type="ORF">BN000_01602</name>
</gene>
<evidence type="ECO:0000256" key="3">
    <source>
        <dbReference type="ARBA" id="ARBA00022676"/>
    </source>
</evidence>
<accession>A0A0U1NUF8</accession>
<keyword evidence="10" id="KW-0333">Golgi apparatus</keyword>
<name>A0A0U1NUF8_9BACI</name>
<evidence type="ECO:0000256" key="4">
    <source>
        <dbReference type="ARBA" id="ARBA00022679"/>
    </source>
</evidence>
<keyword evidence="16" id="KW-1185">Reference proteome</keyword>
<keyword evidence="12" id="KW-1015">Disulfide bond</keyword>
<evidence type="ECO:0000256" key="9">
    <source>
        <dbReference type="ARBA" id="ARBA00022989"/>
    </source>
</evidence>
<keyword evidence="6" id="KW-0479">Metal-binding</keyword>
<evidence type="ECO:0000256" key="2">
    <source>
        <dbReference type="ARBA" id="ARBA00004648"/>
    </source>
</evidence>
<dbReference type="AlphaFoldDB" id="A0A0U1NUF8"/>
<dbReference type="InterPro" id="IPR003406">
    <property type="entry name" value="Glyco_trans_14"/>
</dbReference>
<evidence type="ECO:0000256" key="13">
    <source>
        <dbReference type="ARBA" id="ARBA00023180"/>
    </source>
</evidence>
<evidence type="ECO:0000256" key="8">
    <source>
        <dbReference type="ARBA" id="ARBA00022968"/>
    </source>
</evidence>
<keyword evidence="3" id="KW-0328">Glycosyltransferase</keyword>
<dbReference type="Proteomes" id="UP000199087">
    <property type="component" value="Unassembled WGS sequence"/>
</dbReference>
<dbReference type="GO" id="GO:0016020">
    <property type="term" value="C:membrane"/>
    <property type="evidence" value="ECO:0007669"/>
    <property type="project" value="InterPro"/>
</dbReference>
<dbReference type="InterPro" id="IPR043538">
    <property type="entry name" value="XYLT"/>
</dbReference>
<evidence type="ECO:0000256" key="7">
    <source>
        <dbReference type="ARBA" id="ARBA00022824"/>
    </source>
</evidence>
<dbReference type="PANTHER" id="PTHR46025">
    <property type="entry name" value="XYLOSYLTRANSFERASE OXT"/>
    <property type="match status" value="1"/>
</dbReference>
<keyword evidence="8" id="KW-0735">Signal-anchor</keyword>
<sequence length="301" mass="35533">MTRMMPKTAYILQIHKNPGQVNQFIKQIISENHADVFIHIDKKNYEDLTRKIIRNPRVKILQESIDVKWGDITQVDATILLLKEVIASGVNYDFVCFRSGQDLLVKNGFTEFLGENKNKIFMNAFHVRKKEPHAAFVNVSWPKMTRRLYLNPFHPNRVFRRAIALLYSFGVNVLPNKSQLPKDYSIYNGSNWFCIPLDVANYIIKFLDENEWFYEVFKNSLVPDEFFFQTLIMNSKYKADVVNDNLMYIKFAESLKGRNNPITLTMEHIEIIKKSNEYFARKFDENVDKVVIEYFTNQIKM</sequence>
<evidence type="ECO:0000256" key="14">
    <source>
        <dbReference type="ARBA" id="ARBA00042865"/>
    </source>
</evidence>
<evidence type="ECO:0000256" key="6">
    <source>
        <dbReference type="ARBA" id="ARBA00022723"/>
    </source>
</evidence>
<dbReference type="Pfam" id="PF02485">
    <property type="entry name" value="Branch"/>
    <property type="match status" value="1"/>
</dbReference>
<evidence type="ECO:0000256" key="1">
    <source>
        <dbReference type="ARBA" id="ARBA00004323"/>
    </source>
</evidence>
<keyword evidence="7" id="KW-0256">Endoplasmic reticulum</keyword>
<dbReference type="GO" id="GO:0050650">
    <property type="term" value="P:chondroitin sulfate proteoglycan biosynthetic process"/>
    <property type="evidence" value="ECO:0007669"/>
    <property type="project" value="TreeGrafter"/>
</dbReference>
<proteinExistence type="predicted"/>
<evidence type="ECO:0000313" key="16">
    <source>
        <dbReference type="Proteomes" id="UP000199087"/>
    </source>
</evidence>